<dbReference type="EMBL" id="FZQA01000005">
    <property type="protein sequence ID" value="SNT74641.1"/>
    <property type="molecule type" value="Genomic_DNA"/>
</dbReference>
<keyword evidence="4 13" id="KW-0813">Transport</keyword>
<dbReference type="SUPFAM" id="SSF143865">
    <property type="entry name" value="CorA soluble domain-like"/>
    <property type="match status" value="1"/>
</dbReference>
<evidence type="ECO:0000256" key="12">
    <source>
        <dbReference type="ARBA" id="ARBA00034269"/>
    </source>
</evidence>
<dbReference type="PANTHER" id="PTHR47685">
    <property type="entry name" value="MAGNESIUM TRANSPORT PROTEIN CORA"/>
    <property type="match status" value="1"/>
</dbReference>
<dbReference type="GO" id="GO:0015087">
    <property type="term" value="F:cobalt ion transmembrane transporter activity"/>
    <property type="evidence" value="ECO:0007669"/>
    <property type="project" value="UniProtKB-UniRule"/>
</dbReference>
<gene>
    <name evidence="13" type="primary">corA</name>
    <name evidence="14" type="ORF">SAMN06297382_2287</name>
</gene>
<keyword evidence="15" id="KW-1185">Reference proteome</keyword>
<dbReference type="Gene3D" id="3.30.460.20">
    <property type="entry name" value="CorA soluble domain-like"/>
    <property type="match status" value="1"/>
</dbReference>
<dbReference type="InterPro" id="IPR004488">
    <property type="entry name" value="Mg/Co-transport_prot_CorA"/>
</dbReference>
<dbReference type="FunFam" id="1.20.58.340:FF:000001">
    <property type="entry name" value="Magnesium transport protein CorA"/>
    <property type="match status" value="1"/>
</dbReference>
<sequence>MIRGFLNEGGRLKAVEGASELSENLVWIDLINPTDAEENDLESRLGIDIPTKEEMEEIEISSRLYNKDGAAFMTATLPAQADGDDPQMHPVTFVLSGVRLITVRYHDPRAFQTFPQRAEKVPMGCDTGEGVLVALLEAIVDRLADILERAGREIDGISRDVFQHKGAKPTKSQDFQKVLEAIGRKGDLTSNIRDSLVTLERLIGFLGHGAMQRKSGKDLRERIKTLSRDVRSLADHASFLSQKITFLLDATLGMINIEQNAIIKIFSVAAVVFLPPTLVASSYGMNFEHMPELEWLLGYPWAIGLMILSAIIPYVYFKRRGWL</sequence>
<evidence type="ECO:0000256" key="7">
    <source>
        <dbReference type="ARBA" id="ARBA00022692"/>
    </source>
</evidence>
<dbReference type="AlphaFoldDB" id="A0A239PWE7"/>
<dbReference type="OrthoDB" id="9803416at2"/>
<dbReference type="PANTHER" id="PTHR47685:SF1">
    <property type="entry name" value="MAGNESIUM TRANSPORT PROTEIN CORA"/>
    <property type="match status" value="1"/>
</dbReference>
<comment type="function">
    <text evidence="13">Mediates influx of magnesium ions.</text>
</comment>
<dbReference type="SUPFAM" id="SSF144083">
    <property type="entry name" value="Magnesium transport protein CorA, transmembrane region"/>
    <property type="match status" value="1"/>
</dbReference>
<dbReference type="Pfam" id="PF01544">
    <property type="entry name" value="CorA"/>
    <property type="match status" value="1"/>
</dbReference>
<evidence type="ECO:0000256" key="5">
    <source>
        <dbReference type="ARBA" id="ARBA00022475"/>
    </source>
</evidence>
<comment type="subcellular location">
    <subcellularLocation>
        <location evidence="1">Cell inner membrane</location>
        <topology evidence="1">Multi-pass membrane protein</topology>
    </subcellularLocation>
    <subcellularLocation>
        <location evidence="13">Membrane</location>
        <topology evidence="13">Multi-pass membrane protein</topology>
    </subcellularLocation>
</comment>
<keyword evidence="11 13" id="KW-0472">Membrane</keyword>
<dbReference type="GO" id="GO:0015095">
    <property type="term" value="F:magnesium ion transmembrane transporter activity"/>
    <property type="evidence" value="ECO:0007669"/>
    <property type="project" value="UniProtKB-UniRule"/>
</dbReference>
<dbReference type="Proteomes" id="UP000198346">
    <property type="component" value="Unassembled WGS sequence"/>
</dbReference>
<feature type="transmembrane region" description="Helical" evidence="13">
    <location>
        <begin position="261"/>
        <end position="279"/>
    </location>
</feature>
<keyword evidence="6" id="KW-0997">Cell inner membrane</keyword>
<dbReference type="InterPro" id="IPR045863">
    <property type="entry name" value="CorA_TM1_TM2"/>
</dbReference>
<dbReference type="GO" id="GO:0005886">
    <property type="term" value="C:plasma membrane"/>
    <property type="evidence" value="ECO:0007669"/>
    <property type="project" value="UniProtKB-SubCell"/>
</dbReference>
<evidence type="ECO:0000256" key="4">
    <source>
        <dbReference type="ARBA" id="ARBA00022448"/>
    </source>
</evidence>
<dbReference type="InterPro" id="IPR045861">
    <property type="entry name" value="CorA_cytoplasmic_dom"/>
</dbReference>
<name>A0A239PWE7_9PROT</name>
<keyword evidence="10 13" id="KW-0406">Ion transport</keyword>
<dbReference type="GO" id="GO:0015099">
    <property type="term" value="F:nickel cation transmembrane transporter activity"/>
    <property type="evidence" value="ECO:0007669"/>
    <property type="project" value="TreeGrafter"/>
</dbReference>
<dbReference type="NCBIfam" id="TIGR00383">
    <property type="entry name" value="corA"/>
    <property type="match status" value="1"/>
</dbReference>
<organism evidence="14 15">
    <name type="scientific">Amphiplicatus metriothermophilus</name>
    <dbReference type="NCBI Taxonomy" id="1519374"/>
    <lineage>
        <taxon>Bacteria</taxon>
        <taxon>Pseudomonadati</taxon>
        <taxon>Pseudomonadota</taxon>
        <taxon>Alphaproteobacteria</taxon>
        <taxon>Parvularculales</taxon>
        <taxon>Parvularculaceae</taxon>
        <taxon>Amphiplicatus</taxon>
    </lineage>
</organism>
<dbReference type="RefSeq" id="WP_089412740.1">
    <property type="nucleotide sequence ID" value="NZ_FZQA01000005.1"/>
</dbReference>
<keyword evidence="9 13" id="KW-1133">Transmembrane helix</keyword>
<evidence type="ECO:0000256" key="9">
    <source>
        <dbReference type="ARBA" id="ARBA00022989"/>
    </source>
</evidence>
<evidence type="ECO:0000256" key="3">
    <source>
        <dbReference type="ARBA" id="ARBA00019439"/>
    </source>
</evidence>
<comment type="catalytic activity">
    <reaction evidence="12">
        <text>Mg(2+)(in) = Mg(2+)(out)</text>
        <dbReference type="Rhea" id="RHEA:29827"/>
        <dbReference type="ChEBI" id="CHEBI:18420"/>
    </reaction>
</comment>
<evidence type="ECO:0000256" key="8">
    <source>
        <dbReference type="ARBA" id="ARBA00022842"/>
    </source>
</evidence>
<evidence type="ECO:0000256" key="6">
    <source>
        <dbReference type="ARBA" id="ARBA00022519"/>
    </source>
</evidence>
<comment type="similarity">
    <text evidence="2 13">Belongs to the CorA metal ion transporter (MIT) (TC 1.A.35) family.</text>
</comment>
<keyword evidence="7 13" id="KW-0812">Transmembrane</keyword>
<evidence type="ECO:0000256" key="11">
    <source>
        <dbReference type="ARBA" id="ARBA00023136"/>
    </source>
</evidence>
<dbReference type="Gene3D" id="1.20.58.340">
    <property type="entry name" value="Magnesium transport protein CorA, transmembrane region"/>
    <property type="match status" value="2"/>
</dbReference>
<dbReference type="InterPro" id="IPR002523">
    <property type="entry name" value="MgTranspt_CorA/ZnTranspt_ZntB"/>
</dbReference>
<dbReference type="InterPro" id="IPR050829">
    <property type="entry name" value="CorA_MIT"/>
</dbReference>
<protein>
    <recommendedName>
        <fullName evidence="3 13">Magnesium transport protein CorA</fullName>
    </recommendedName>
</protein>
<evidence type="ECO:0000256" key="2">
    <source>
        <dbReference type="ARBA" id="ARBA00009765"/>
    </source>
</evidence>
<keyword evidence="5 13" id="KW-1003">Cell membrane</keyword>
<keyword evidence="8 13" id="KW-0460">Magnesium</keyword>
<reference evidence="14 15" key="1">
    <citation type="submission" date="2017-07" db="EMBL/GenBank/DDBJ databases">
        <authorList>
            <person name="Sun Z.S."/>
            <person name="Albrecht U."/>
            <person name="Echele G."/>
            <person name="Lee C.C."/>
        </authorList>
    </citation>
    <scope>NUCLEOTIDE SEQUENCE [LARGE SCALE GENOMIC DNA]</scope>
    <source>
        <strain evidence="14 15">CGMCC 1.12710</strain>
    </source>
</reference>
<evidence type="ECO:0000256" key="1">
    <source>
        <dbReference type="ARBA" id="ARBA00004429"/>
    </source>
</evidence>
<dbReference type="CDD" id="cd12837">
    <property type="entry name" value="EcCorA-like_u1"/>
    <property type="match status" value="1"/>
</dbReference>
<evidence type="ECO:0000313" key="15">
    <source>
        <dbReference type="Proteomes" id="UP000198346"/>
    </source>
</evidence>
<accession>A0A239PWE7</accession>
<evidence type="ECO:0000256" key="10">
    <source>
        <dbReference type="ARBA" id="ARBA00023065"/>
    </source>
</evidence>
<evidence type="ECO:0000313" key="14">
    <source>
        <dbReference type="EMBL" id="SNT74641.1"/>
    </source>
</evidence>
<feature type="transmembrane region" description="Helical" evidence="13">
    <location>
        <begin position="299"/>
        <end position="317"/>
    </location>
</feature>
<evidence type="ECO:0000256" key="13">
    <source>
        <dbReference type="RuleBase" id="RU362010"/>
    </source>
</evidence>
<proteinExistence type="inferred from homology"/>